<dbReference type="InParanoid" id="A0A316V9N4"/>
<proteinExistence type="inferred from homology"/>
<dbReference type="EMBL" id="KZ819604">
    <property type="protein sequence ID" value="PWN33758.1"/>
    <property type="molecule type" value="Genomic_DNA"/>
</dbReference>
<dbReference type="InterPro" id="IPR003265">
    <property type="entry name" value="HhH-GPD_domain"/>
</dbReference>
<dbReference type="GO" id="GO:0032993">
    <property type="term" value="C:protein-DNA complex"/>
    <property type="evidence" value="ECO:0007669"/>
    <property type="project" value="TreeGrafter"/>
</dbReference>
<comment type="similarity">
    <text evidence="1">Belongs to the alkylbase DNA glycosidase AlkA family.</text>
</comment>
<dbReference type="GO" id="GO:0043916">
    <property type="term" value="F:DNA-7-methylguanine glycosylase activity"/>
    <property type="evidence" value="ECO:0007669"/>
    <property type="project" value="TreeGrafter"/>
</dbReference>
<dbReference type="PANTHER" id="PTHR43003:SF5">
    <property type="entry name" value="DNA-3-METHYLADENINE GLYCOSYLASE"/>
    <property type="match status" value="1"/>
</dbReference>
<dbReference type="Gene3D" id="1.10.1670.40">
    <property type="match status" value="2"/>
</dbReference>
<protein>
    <submittedName>
        <fullName evidence="6">DNA glycosylase</fullName>
    </submittedName>
</protein>
<dbReference type="STRING" id="1280837.A0A316V9N4"/>
<dbReference type="GO" id="GO:0032131">
    <property type="term" value="F:alkylated DNA binding"/>
    <property type="evidence" value="ECO:0007669"/>
    <property type="project" value="TreeGrafter"/>
</dbReference>
<keyword evidence="7" id="KW-1185">Reference proteome</keyword>
<dbReference type="CDD" id="cd00056">
    <property type="entry name" value="ENDO3c"/>
    <property type="match status" value="1"/>
</dbReference>
<gene>
    <name evidence="6" type="ORF">FA14DRAFT_185332</name>
</gene>
<evidence type="ECO:0000256" key="2">
    <source>
        <dbReference type="ARBA" id="ARBA00022763"/>
    </source>
</evidence>
<keyword evidence="3" id="KW-0234">DNA repair</keyword>
<feature type="region of interest" description="Disordered" evidence="4">
    <location>
        <begin position="101"/>
        <end position="127"/>
    </location>
</feature>
<dbReference type="GO" id="GO:0006307">
    <property type="term" value="P:DNA alkylation repair"/>
    <property type="evidence" value="ECO:0007669"/>
    <property type="project" value="TreeGrafter"/>
</dbReference>
<organism evidence="6 7">
    <name type="scientific">Meira miltonrushii</name>
    <dbReference type="NCBI Taxonomy" id="1280837"/>
    <lineage>
        <taxon>Eukaryota</taxon>
        <taxon>Fungi</taxon>
        <taxon>Dikarya</taxon>
        <taxon>Basidiomycota</taxon>
        <taxon>Ustilaginomycotina</taxon>
        <taxon>Exobasidiomycetes</taxon>
        <taxon>Exobasidiales</taxon>
        <taxon>Brachybasidiaceae</taxon>
        <taxon>Meira</taxon>
    </lineage>
</organism>
<dbReference type="SUPFAM" id="SSF48150">
    <property type="entry name" value="DNA-glycosylase"/>
    <property type="match status" value="1"/>
</dbReference>
<keyword evidence="2" id="KW-0227">DNA damage</keyword>
<dbReference type="InterPro" id="IPR051912">
    <property type="entry name" value="Alkylbase_DNA_Glycosylase/TA"/>
</dbReference>
<feature type="domain" description="HhH-GPD" evidence="5">
    <location>
        <begin position="204"/>
        <end position="369"/>
    </location>
</feature>
<dbReference type="Pfam" id="PF00730">
    <property type="entry name" value="HhH-GPD"/>
    <property type="match status" value="1"/>
</dbReference>
<dbReference type="GeneID" id="37023230"/>
<evidence type="ECO:0000313" key="6">
    <source>
        <dbReference type="EMBL" id="PWN33758.1"/>
    </source>
</evidence>
<reference evidence="6 7" key="1">
    <citation type="journal article" date="2018" name="Mol. Biol. Evol.">
        <title>Broad Genomic Sampling Reveals a Smut Pathogenic Ancestry of the Fungal Clade Ustilaginomycotina.</title>
        <authorList>
            <person name="Kijpornyongpan T."/>
            <person name="Mondo S.J."/>
            <person name="Barry K."/>
            <person name="Sandor L."/>
            <person name="Lee J."/>
            <person name="Lipzen A."/>
            <person name="Pangilinan J."/>
            <person name="LaButti K."/>
            <person name="Hainaut M."/>
            <person name="Henrissat B."/>
            <person name="Grigoriev I.V."/>
            <person name="Spatafora J.W."/>
            <person name="Aime M.C."/>
        </authorList>
    </citation>
    <scope>NUCLEOTIDE SEQUENCE [LARGE SCALE GENOMIC DNA]</scope>
    <source>
        <strain evidence="6 7">MCA 3882</strain>
    </source>
</reference>
<evidence type="ECO:0000256" key="1">
    <source>
        <dbReference type="ARBA" id="ARBA00010817"/>
    </source>
</evidence>
<evidence type="ECO:0000256" key="3">
    <source>
        <dbReference type="ARBA" id="ARBA00023204"/>
    </source>
</evidence>
<accession>A0A316V9N4</accession>
<dbReference type="OrthoDB" id="415889at2759"/>
<dbReference type="InterPro" id="IPR011257">
    <property type="entry name" value="DNA_glycosylase"/>
</dbReference>
<dbReference type="GO" id="GO:0006285">
    <property type="term" value="P:base-excision repair, AP site formation"/>
    <property type="evidence" value="ECO:0007669"/>
    <property type="project" value="UniProtKB-ARBA"/>
</dbReference>
<dbReference type="RefSeq" id="XP_025354060.1">
    <property type="nucleotide sequence ID" value="XM_025501449.1"/>
</dbReference>
<sequence>MTLTPYRSSRFASIHKRFWMLAIINTRTISLLLLRRIRITEMVTLRTRQAKHHNETVIPPKPEESIAKNFVRQKSTVASQVNGTKRTKVENGTETIAIATSVAETPSPKKRKATPKKESGKPATAHVAEEEQLPLLSRDEVSKATTIDYPRLPFDLDEAVSHLRSVDSRFDTMLEQIELKPYQELVDGRVRELDLFRTLATSILGQQVSWLAARVIVYRFVRLFHTELPEKPDFDAIPRDSLPFPHPIDVCQSDDAFLRTAGLSGAKVKYVKDVARRFSDGRLDARKIITLNEEDCIAELVQIKGVGRWTAEMLLMFALRRGNILPVGDLGVQRGMVIFFTSNSNQLKIEEKKRKQKQAKKEDVHDSQEKVTVIEDHLTESQAQVEREIPNIDNIKDEHETGPHFSAPPTNGHTSYKIPPLPEGISPSLLKTRREGKKAKGNVYLTPPEMEALAAEWAPFRSIAVYMMWALVD</sequence>
<feature type="region of interest" description="Disordered" evidence="4">
    <location>
        <begin position="395"/>
        <end position="428"/>
    </location>
</feature>
<evidence type="ECO:0000313" key="7">
    <source>
        <dbReference type="Proteomes" id="UP000245771"/>
    </source>
</evidence>
<evidence type="ECO:0000259" key="5">
    <source>
        <dbReference type="SMART" id="SM00478"/>
    </source>
</evidence>
<dbReference type="PANTHER" id="PTHR43003">
    <property type="entry name" value="DNA-3-METHYLADENINE GLYCOSYLASE"/>
    <property type="match status" value="1"/>
</dbReference>
<dbReference type="Proteomes" id="UP000245771">
    <property type="component" value="Unassembled WGS sequence"/>
</dbReference>
<evidence type="ECO:0000256" key="4">
    <source>
        <dbReference type="SAM" id="MobiDB-lite"/>
    </source>
</evidence>
<dbReference type="GO" id="GO:0005634">
    <property type="term" value="C:nucleus"/>
    <property type="evidence" value="ECO:0007669"/>
    <property type="project" value="TreeGrafter"/>
</dbReference>
<dbReference type="FunFam" id="1.10.340.30:FF:000004">
    <property type="entry name" value="DNA-3-methyladenine glycosylase II"/>
    <property type="match status" value="1"/>
</dbReference>
<name>A0A316V9N4_9BASI</name>
<dbReference type="GO" id="GO:0008725">
    <property type="term" value="F:DNA-3-methyladenine glycosylase activity"/>
    <property type="evidence" value="ECO:0007669"/>
    <property type="project" value="TreeGrafter"/>
</dbReference>
<dbReference type="Gene3D" id="1.10.340.30">
    <property type="entry name" value="Hypothetical protein, domain 2"/>
    <property type="match status" value="1"/>
</dbReference>
<dbReference type="AlphaFoldDB" id="A0A316V9N4"/>
<dbReference type="SMART" id="SM00478">
    <property type="entry name" value="ENDO3c"/>
    <property type="match status" value="1"/>
</dbReference>